<comment type="caution">
    <text evidence="1">The sequence shown here is derived from an EMBL/GenBank/DDBJ whole genome shotgun (WGS) entry which is preliminary data.</text>
</comment>
<gene>
    <name evidence="1" type="ORF">C7S16_1288</name>
</gene>
<evidence type="ECO:0000313" key="2">
    <source>
        <dbReference type="Proteomes" id="UP001272137"/>
    </source>
</evidence>
<evidence type="ECO:0000313" key="1">
    <source>
        <dbReference type="EMBL" id="MDW9255475.1"/>
    </source>
</evidence>
<dbReference type="Proteomes" id="UP001272137">
    <property type="component" value="Unassembled WGS sequence"/>
</dbReference>
<dbReference type="AlphaFoldDB" id="A0AAW9CX33"/>
<accession>A0AAW9CX33</accession>
<organism evidence="1 2">
    <name type="scientific">Burkholderia thailandensis</name>
    <dbReference type="NCBI Taxonomy" id="57975"/>
    <lineage>
        <taxon>Bacteria</taxon>
        <taxon>Pseudomonadati</taxon>
        <taxon>Pseudomonadota</taxon>
        <taxon>Betaproteobacteria</taxon>
        <taxon>Burkholderiales</taxon>
        <taxon>Burkholderiaceae</taxon>
        <taxon>Burkholderia</taxon>
        <taxon>pseudomallei group</taxon>
    </lineage>
</organism>
<reference evidence="1" key="1">
    <citation type="submission" date="2018-08" db="EMBL/GenBank/DDBJ databases">
        <title>Identification of Burkholderia cepacia strains that express a Burkholderia pseudomallei-like capsular polysaccharide.</title>
        <authorList>
            <person name="Burtnick M.N."/>
            <person name="Vongsouvath M."/>
            <person name="Newton P."/>
            <person name="Wuthiekanun V."/>
            <person name="Limmathurotsakul D."/>
            <person name="Brett P.J."/>
            <person name="Chantratita N."/>
            <person name="Dance D.A."/>
        </authorList>
    </citation>
    <scope>NUCLEOTIDE SEQUENCE</scope>
    <source>
        <strain evidence="1">SBXCC001</strain>
    </source>
</reference>
<dbReference type="EMBL" id="QXCT01000002">
    <property type="protein sequence ID" value="MDW9255475.1"/>
    <property type="molecule type" value="Genomic_DNA"/>
</dbReference>
<name>A0AAW9CX33_BURTH</name>
<sequence>MRYPTTPHFGFFSVDAIRSLSLFNASIYRPYRFGPYIHTDHEFLNSFDFGARERLLPPIHQNQWY</sequence>
<protein>
    <submittedName>
        <fullName evidence="1">Uncharacterized protein</fullName>
    </submittedName>
</protein>
<proteinExistence type="predicted"/>